<protein>
    <recommendedName>
        <fullName evidence="3">DUF2642 domain-containing protein</fullName>
    </recommendedName>
</protein>
<dbReference type="SUPFAM" id="SSF50182">
    <property type="entry name" value="Sm-like ribonucleoproteins"/>
    <property type="match status" value="1"/>
</dbReference>
<reference evidence="1 2" key="1">
    <citation type="submission" date="2018-08" db="EMBL/GenBank/DDBJ databases">
        <title>A genome reference for cultivated species of the human gut microbiota.</title>
        <authorList>
            <person name="Zou Y."/>
            <person name="Xue W."/>
            <person name="Luo G."/>
        </authorList>
    </citation>
    <scope>NUCLEOTIDE SEQUENCE [LARGE SCALE GENOMIC DNA]</scope>
    <source>
        <strain evidence="1 2">TF08-11</strain>
    </source>
</reference>
<accession>A0A3E3E1M8</accession>
<dbReference type="RefSeq" id="WP_117446782.1">
    <property type="nucleotide sequence ID" value="NZ_JBFBOW010000001.1"/>
</dbReference>
<organism evidence="1 2">
    <name type="scientific">Faecalicoccus pleomorphus</name>
    <dbReference type="NCBI Taxonomy" id="1323"/>
    <lineage>
        <taxon>Bacteria</taxon>
        <taxon>Bacillati</taxon>
        <taxon>Bacillota</taxon>
        <taxon>Erysipelotrichia</taxon>
        <taxon>Erysipelotrichales</taxon>
        <taxon>Erysipelotrichaceae</taxon>
        <taxon>Faecalicoccus</taxon>
    </lineage>
</organism>
<proteinExistence type="predicted"/>
<evidence type="ECO:0008006" key="3">
    <source>
        <dbReference type="Google" id="ProtNLM"/>
    </source>
</evidence>
<dbReference type="InterPro" id="IPR010920">
    <property type="entry name" value="LSM_dom_sf"/>
</dbReference>
<comment type="caution">
    <text evidence="1">The sequence shown here is derived from an EMBL/GenBank/DDBJ whole genome shotgun (WGS) entry which is preliminary data.</text>
</comment>
<evidence type="ECO:0000313" key="2">
    <source>
        <dbReference type="Proteomes" id="UP000260721"/>
    </source>
</evidence>
<name>A0A3E3E1M8_9FIRM</name>
<gene>
    <name evidence="1" type="ORF">DXC78_09375</name>
</gene>
<dbReference type="EMBL" id="QUSK01000021">
    <property type="protein sequence ID" value="RGD74838.1"/>
    <property type="molecule type" value="Genomic_DNA"/>
</dbReference>
<dbReference type="Proteomes" id="UP000260721">
    <property type="component" value="Unassembled WGS sequence"/>
</dbReference>
<sequence length="70" mass="8226">MKRSELEKYLGTKVKVVLHDNDSVIGTLGKTEDVKDDPNYYLNPKYYFVSPNIRHLIFRCSHVKKVEVQE</sequence>
<dbReference type="AlphaFoldDB" id="A0A3E3E1M8"/>
<evidence type="ECO:0000313" key="1">
    <source>
        <dbReference type="EMBL" id="RGD74838.1"/>
    </source>
</evidence>